<protein>
    <recommendedName>
        <fullName evidence="4">ATP-binding protein</fullName>
    </recommendedName>
</protein>
<evidence type="ECO:0000313" key="2">
    <source>
        <dbReference type="EMBL" id="MCP2347121.1"/>
    </source>
</evidence>
<comment type="caution">
    <text evidence="2">The sequence shown here is derived from an EMBL/GenBank/DDBJ whole genome shotgun (WGS) entry which is preliminary data.</text>
</comment>
<keyword evidence="3" id="KW-1185">Reference proteome</keyword>
<evidence type="ECO:0000256" key="1">
    <source>
        <dbReference type="SAM" id="MobiDB-lite"/>
    </source>
</evidence>
<accession>A0ABT1K0V5</accession>
<feature type="region of interest" description="Disordered" evidence="1">
    <location>
        <begin position="100"/>
        <end position="136"/>
    </location>
</feature>
<dbReference type="EMBL" id="JAMZEC010000001">
    <property type="protein sequence ID" value="MCP2347121.1"/>
    <property type="molecule type" value="Genomic_DNA"/>
</dbReference>
<dbReference type="Gene3D" id="3.40.50.300">
    <property type="entry name" value="P-loop containing nucleotide triphosphate hydrolases"/>
    <property type="match status" value="1"/>
</dbReference>
<evidence type="ECO:0008006" key="4">
    <source>
        <dbReference type="Google" id="ProtNLM"/>
    </source>
</evidence>
<evidence type="ECO:0000313" key="3">
    <source>
        <dbReference type="Proteomes" id="UP001320766"/>
    </source>
</evidence>
<proteinExistence type="predicted"/>
<name>A0ABT1K0V5_9ACTN</name>
<dbReference type="SUPFAM" id="SSF52540">
    <property type="entry name" value="P-loop containing nucleoside triphosphate hydrolases"/>
    <property type="match status" value="1"/>
</dbReference>
<dbReference type="Proteomes" id="UP001320766">
    <property type="component" value="Unassembled WGS sequence"/>
</dbReference>
<sequence length="136" mass="14357">MVVVLVNGLPGAGKSTLARPLAHELGLPLFSEDLIKETLADQLGVTPPAGLTSREWSRRLGSAAGETLWGLLGDSRQGAVLESFWPVGLRPVVVDGLRRAGAKAAHEVTPPDPWTSQPSRRKSGKSAGDYSPDDIP</sequence>
<dbReference type="InterPro" id="IPR027417">
    <property type="entry name" value="P-loop_NTPase"/>
</dbReference>
<reference evidence="2 3" key="1">
    <citation type="submission" date="2022-06" db="EMBL/GenBank/DDBJ databases">
        <title>Sequencing the genomes of 1000 actinobacteria strains.</title>
        <authorList>
            <person name="Klenk H.-P."/>
        </authorList>
    </citation>
    <scope>NUCLEOTIDE SEQUENCE [LARGE SCALE GENOMIC DNA]</scope>
    <source>
        <strain evidence="2 3">DSM 44170</strain>
    </source>
</reference>
<gene>
    <name evidence="2" type="ORF">HD595_003243</name>
</gene>
<dbReference type="Pfam" id="PF13671">
    <property type="entry name" value="AAA_33"/>
    <property type="match status" value="1"/>
</dbReference>
<organism evidence="2 3">
    <name type="scientific">Nonomuraea roseoviolacea subsp. carminata</name>
    <dbReference type="NCBI Taxonomy" id="160689"/>
    <lineage>
        <taxon>Bacteria</taxon>
        <taxon>Bacillati</taxon>
        <taxon>Actinomycetota</taxon>
        <taxon>Actinomycetes</taxon>
        <taxon>Streptosporangiales</taxon>
        <taxon>Streptosporangiaceae</taxon>
        <taxon>Nonomuraea</taxon>
    </lineage>
</organism>
<dbReference type="RefSeq" id="WP_253769865.1">
    <property type="nucleotide sequence ID" value="NZ_BAAAVE010000022.1"/>
</dbReference>